<keyword evidence="3" id="KW-0433">Leucine-rich repeat</keyword>
<evidence type="ECO:0000256" key="3">
    <source>
        <dbReference type="ARBA" id="ARBA00022614"/>
    </source>
</evidence>
<dbReference type="EMBL" id="JWZX01000905">
    <property type="protein sequence ID" value="KOO35338.1"/>
    <property type="molecule type" value="Genomic_DNA"/>
</dbReference>
<name>A0A0M0KA94_9EUKA</name>
<evidence type="ECO:0000256" key="4">
    <source>
        <dbReference type="ARBA" id="ARBA00022737"/>
    </source>
</evidence>
<keyword evidence="2" id="KW-0963">Cytoplasm</keyword>
<protein>
    <submittedName>
        <fullName evidence="6">Leucine rich repeat-containing protein</fullName>
    </submittedName>
</protein>
<dbReference type="OrthoDB" id="676979at2759"/>
<dbReference type="Pfam" id="PF08477">
    <property type="entry name" value="Roc"/>
    <property type="match status" value="1"/>
</dbReference>
<evidence type="ECO:0000256" key="2">
    <source>
        <dbReference type="ARBA" id="ARBA00022490"/>
    </source>
</evidence>
<dbReference type="SMART" id="SM00369">
    <property type="entry name" value="LRR_TYP"/>
    <property type="match status" value="4"/>
</dbReference>
<reference evidence="7" key="1">
    <citation type="journal article" date="2015" name="PLoS Genet.">
        <title>Genome Sequence and Transcriptome Analyses of Chrysochromulina tobin: Metabolic Tools for Enhanced Algal Fitness in the Prominent Order Prymnesiales (Haptophyceae).</title>
        <authorList>
            <person name="Hovde B.T."/>
            <person name="Deodato C.R."/>
            <person name="Hunsperger H.M."/>
            <person name="Ryken S.A."/>
            <person name="Yost W."/>
            <person name="Jha R.K."/>
            <person name="Patterson J."/>
            <person name="Monnat R.J. Jr."/>
            <person name="Barlow S.B."/>
            <person name="Starkenburg S.R."/>
            <person name="Cattolico R.A."/>
        </authorList>
    </citation>
    <scope>NUCLEOTIDE SEQUENCE</scope>
    <source>
        <strain evidence="7">CCMP291</strain>
    </source>
</reference>
<dbReference type="InterPro" id="IPR027417">
    <property type="entry name" value="P-loop_NTPase"/>
</dbReference>
<sequence>GLIALWLICENNEKIKQLDLRNNGVGTKIEDSTGLSRMLSTSTALTVLDLGNNCLGDLKGYLRPFGRGLSSNKTLIQLDLQNNRLLPDGIKIVCTALRTCTALKILNLSNNSPGREMTLSLLLQFHPTLQSVGVIEKEPTTRAERTWWLDTRAKEAIGKALLLSKFASIHYVQCDVFTLTDKTEVLSWTSQANCDAIVLAGVLRSNSVLKALNIGSTGGEIGDYEREAIGLSLIANINGKLGYSDMYGLKESMSPTHRVDLKEKDQIRSRRSFTLFAGLLRANSTLTTLTLASLVPEQIEVLADALSTNTTLVSLILEQPSKTGDTAFALLPIQELNGMKKMEFIDLLACAFVGAILGASMAPNRTIQRLKINPGGGSEGGAVLDHLHKARRSSLLVLDLTDIGLGERGGARFFESMLAGKCPMLKALHLGSNKLTDLSVGQLIVEVLRSDTCNISTLDLHDNQLGAPVMVQSLKYNRSLTSLNITGNPIDDDGLFTIGGLLLEQDCKCAINSISVAPFEIPHGSDKIAIHEQTLGAGATRLMFGVLKYNTLIKKLDLKNRGITPSAASILAVAVTANTVLQSIDLSGNPIVEVSQYTGDKPQSDSKGLLALSMAVQKSSSVEAITLEGGTLPVDQLKGVKKVRILDLSRKNLSLISAYFMGTLLSGNNYMTELVLHTNDLTPNGVKIVVKQITTAMKTIDVANAVKRDEKANKDKGTKSKWGGAVSAAKEMDVPTHELEQMWSAISDLPWLDKLTLDKDLLTALPMVGKMIGLKHLSAANNKLSMLPSDINLIRGMRTLQLNGNHLFELTHAVGELEQLERLDVRVNKLQYLPTTVSKLRSLKQLDVSENMLQTLDPSICDLHAIEKAEFKDNPLVRPPMAIARQGLGAVRKYFQEVVTAVDIRSYSARCVILGHAESGKTTLVRALKHNIAQLPLPAPSVYESTNHVSIETITLGEGAEQVALSVWDLQGSLHGASTTMRYLSENSLFMLTVPALSVVQLTREGTEYVERWLSYLRHCAPTVTVIPVLTKCDIIKGHEVGQGGSSVPLSQQLENAAAPQLAWFNEQLDKFLKLHAGPPGTKTIKILRPILCVQSVSGGESSIAPLREKLEGLMKGPLEEKPLPHVGQIVTRNAFLTAVFIRALRDGREFIDSARAADIGYIPSTMSAEQKNSPKPFLRFEDMAMTYVNEFVPALKLTGADERVLRDQLKLLQAQGEIILDPTGRVVFLDREYLIRMFKPMCDSRLGNRLWLSRTIAAQDALRALYGRPLCTEFEKIALGNSAENFEKTGEIHEELIINMWDALGLPVRREDYGQMISMLCTSGLIYLADKDVAGGRRWVVPMRVPPPKADLLKEQWLSATAEAYENEGKAKTVEVLTIALSLGRLPVTGLFESLISSCDGLGSWVESWRTPSGTGATLNAKAVLPGVSHLMIEMRPRTTSETKDGLKEWELAIEGLCPKTTRRDAWASVMLIKSKAQSVIDSIVGVAETCRASFVCPGCKGLKDPEPFSWALEDVLARAKTCEKCNEQVQLNTASLNSGISSPKLLVMEKALNSAPREIKFCLEKLRFGRPLESVFPLHVLLGLNSQEEIDKARASGIDGIIAEIIAKPDPARSDTTETRNTSGWSSLEWLKYLAGDAAELAVQAAAAAAGGAKSQEEGGAAKAVAESQEKLKKQAKEHGIDAGRDSVDLGVFVKMPICAAAGLHRGHVLALRLYSSRMAHAINMPLHDVCSLERPHPYPTLCVLLNDALWKLRAAQIEHRNMLLKKAVVLMEAHKKAKEEGDDDVAVLKLAEAKEIETAAKSLEMYSFWTGVNNMGHYEFKLRGATEVGFFSVAKTRPDAQAASHQSQLLKQIKHLDDEFDEERIHLALAPDWKRGIAGVSDETTSGVTVAVQKGGSQVREEGECVFAPGTFLEQTKIVETTSMNFDGEYLQYRTLEVAPTLGRNLSAKGRAQADL</sequence>
<dbReference type="Gene3D" id="3.40.50.300">
    <property type="entry name" value="P-loop containing nucleotide triphosphate hydrolases"/>
    <property type="match status" value="1"/>
</dbReference>
<dbReference type="CDD" id="cd00882">
    <property type="entry name" value="Ras_like_GTPase"/>
    <property type="match status" value="1"/>
</dbReference>
<dbReference type="GO" id="GO:0005856">
    <property type="term" value="C:cytoskeleton"/>
    <property type="evidence" value="ECO:0007669"/>
    <property type="project" value="UniProtKB-SubCell"/>
</dbReference>
<dbReference type="PANTHER" id="PTHR24107">
    <property type="entry name" value="YNEIN REGULATORY COMPLEX SUBUNIT 5"/>
    <property type="match status" value="1"/>
</dbReference>
<dbReference type="InterPro" id="IPR052410">
    <property type="entry name" value="DRC5"/>
</dbReference>
<keyword evidence="5" id="KW-0206">Cytoskeleton</keyword>
<dbReference type="PANTHER" id="PTHR24107:SF2">
    <property type="entry name" value="NLR FAMILY CARD DOMAIN CONTAINING 3"/>
    <property type="match status" value="1"/>
</dbReference>
<dbReference type="Gene3D" id="3.80.10.10">
    <property type="entry name" value="Ribonuclease Inhibitor"/>
    <property type="match status" value="5"/>
</dbReference>
<accession>A0A0M0KA94</accession>
<proteinExistence type="predicted"/>
<comment type="caution">
    <text evidence="6">The sequence shown here is derived from an EMBL/GenBank/DDBJ whole genome shotgun (WGS) entry which is preliminary data.</text>
</comment>
<evidence type="ECO:0000256" key="1">
    <source>
        <dbReference type="ARBA" id="ARBA00004245"/>
    </source>
</evidence>
<dbReference type="SUPFAM" id="SSF52058">
    <property type="entry name" value="L domain-like"/>
    <property type="match status" value="1"/>
</dbReference>
<keyword evidence="4" id="KW-0677">Repeat</keyword>
<evidence type="ECO:0000313" key="7">
    <source>
        <dbReference type="Proteomes" id="UP000037460"/>
    </source>
</evidence>
<dbReference type="SUPFAM" id="SSF52047">
    <property type="entry name" value="RNI-like"/>
    <property type="match status" value="2"/>
</dbReference>
<feature type="non-terminal residue" evidence="6">
    <location>
        <position position="1"/>
    </location>
</feature>
<dbReference type="Proteomes" id="UP000037460">
    <property type="component" value="Unassembled WGS sequence"/>
</dbReference>
<dbReference type="SUPFAM" id="SSF52540">
    <property type="entry name" value="P-loop containing nucleoside triphosphate hydrolases"/>
    <property type="match status" value="1"/>
</dbReference>
<keyword evidence="7" id="KW-1185">Reference proteome</keyword>
<evidence type="ECO:0000256" key="5">
    <source>
        <dbReference type="ARBA" id="ARBA00023212"/>
    </source>
</evidence>
<gene>
    <name evidence="6" type="ORF">Ctob_012920</name>
</gene>
<dbReference type="SMART" id="SM00368">
    <property type="entry name" value="LRR_RI"/>
    <property type="match status" value="9"/>
</dbReference>
<evidence type="ECO:0000313" key="6">
    <source>
        <dbReference type="EMBL" id="KOO35338.1"/>
    </source>
</evidence>
<comment type="subcellular location">
    <subcellularLocation>
        <location evidence="1">Cytoplasm</location>
        <location evidence="1">Cytoskeleton</location>
    </subcellularLocation>
</comment>
<dbReference type="InterPro" id="IPR003591">
    <property type="entry name" value="Leu-rich_rpt_typical-subtyp"/>
</dbReference>
<dbReference type="InterPro" id="IPR032675">
    <property type="entry name" value="LRR_dom_sf"/>
</dbReference>
<organism evidence="6 7">
    <name type="scientific">Chrysochromulina tobinii</name>
    <dbReference type="NCBI Taxonomy" id="1460289"/>
    <lineage>
        <taxon>Eukaryota</taxon>
        <taxon>Haptista</taxon>
        <taxon>Haptophyta</taxon>
        <taxon>Prymnesiophyceae</taxon>
        <taxon>Prymnesiales</taxon>
        <taxon>Chrysochromulinaceae</taxon>
        <taxon>Chrysochromulina</taxon>
    </lineage>
</organism>